<dbReference type="PRINTS" id="PR00421">
    <property type="entry name" value="THIOREDOXIN"/>
</dbReference>
<dbReference type="FunFam" id="3.40.30.10:FF:000001">
    <property type="entry name" value="Thioredoxin"/>
    <property type="match status" value="1"/>
</dbReference>
<dbReference type="InterPro" id="IPR036249">
    <property type="entry name" value="Thioredoxin-like_sf"/>
</dbReference>
<evidence type="ECO:0000313" key="11">
    <source>
        <dbReference type="EMBL" id="AKG44059.1"/>
    </source>
</evidence>
<evidence type="ECO:0000313" key="12">
    <source>
        <dbReference type="Proteomes" id="UP000034034"/>
    </source>
</evidence>
<feature type="site" description="Contributes to redox potential value" evidence="8">
    <location>
        <position position="41"/>
    </location>
</feature>
<evidence type="ECO:0000256" key="5">
    <source>
        <dbReference type="ARBA" id="ARBA00023284"/>
    </source>
</evidence>
<dbReference type="PROSITE" id="PS00194">
    <property type="entry name" value="THIOREDOXIN_1"/>
    <property type="match status" value="1"/>
</dbReference>
<keyword evidence="4 9" id="KW-1015">Disulfide bond</keyword>
<dbReference type="PROSITE" id="PS51352">
    <property type="entry name" value="THIOREDOXIN_2"/>
    <property type="match status" value="1"/>
</dbReference>
<feature type="active site" description="Nucleophile" evidence="8">
    <location>
        <position position="39"/>
    </location>
</feature>
<evidence type="ECO:0000256" key="3">
    <source>
        <dbReference type="ARBA" id="ARBA00022982"/>
    </source>
</evidence>
<feature type="domain" description="Thioredoxin" evidence="10">
    <location>
        <begin position="1"/>
        <end position="115"/>
    </location>
</feature>
<sequence>MADAKSGAKATITVTEADFDEKVLQSDKPVLVDFWAEWCGPCRQVAPALEAIAAENAEKLTIAKVNIDENPAIAARYGILSIPTMNVYQGGEVAKTIVGAKPKAALERDLVDYIG</sequence>
<evidence type="ECO:0000256" key="4">
    <source>
        <dbReference type="ARBA" id="ARBA00023157"/>
    </source>
</evidence>
<dbReference type="Pfam" id="PF00085">
    <property type="entry name" value="Thioredoxin"/>
    <property type="match status" value="1"/>
</dbReference>
<organism evidence="11 12">
    <name type="scientific">Streptomyces xiamenensis</name>
    <dbReference type="NCBI Taxonomy" id="408015"/>
    <lineage>
        <taxon>Bacteria</taxon>
        <taxon>Bacillati</taxon>
        <taxon>Actinomycetota</taxon>
        <taxon>Actinomycetes</taxon>
        <taxon>Kitasatosporales</taxon>
        <taxon>Streptomycetaceae</taxon>
        <taxon>Streptomyces</taxon>
    </lineage>
</organism>
<evidence type="ECO:0000256" key="7">
    <source>
        <dbReference type="PIRNR" id="PIRNR000077"/>
    </source>
</evidence>
<dbReference type="AlphaFoldDB" id="A0A0F7FVV3"/>
<keyword evidence="12" id="KW-1185">Reference proteome</keyword>
<name>A0A0F7FVV3_9ACTN</name>
<keyword evidence="2" id="KW-0813">Transport</keyword>
<evidence type="ECO:0000256" key="6">
    <source>
        <dbReference type="NCBIfam" id="TIGR01068"/>
    </source>
</evidence>
<dbReference type="NCBIfam" id="TIGR01068">
    <property type="entry name" value="thioredoxin"/>
    <property type="match status" value="1"/>
</dbReference>
<feature type="active site" description="Nucleophile" evidence="8">
    <location>
        <position position="42"/>
    </location>
</feature>
<evidence type="ECO:0000256" key="1">
    <source>
        <dbReference type="ARBA" id="ARBA00008987"/>
    </source>
</evidence>
<dbReference type="GO" id="GO:0005829">
    <property type="term" value="C:cytosol"/>
    <property type="evidence" value="ECO:0007669"/>
    <property type="project" value="TreeGrafter"/>
</dbReference>
<reference evidence="11" key="1">
    <citation type="submission" date="2019-08" db="EMBL/GenBank/DDBJ databases">
        <title>Complete genome sequence of a mangrove-derived Streptomyces xiamenensis.</title>
        <authorList>
            <person name="Xu J."/>
        </authorList>
    </citation>
    <scope>NUCLEOTIDE SEQUENCE</scope>
    <source>
        <strain evidence="11">318</strain>
    </source>
</reference>
<dbReference type="SUPFAM" id="SSF52833">
    <property type="entry name" value="Thioredoxin-like"/>
    <property type="match status" value="1"/>
</dbReference>
<dbReference type="KEGG" id="sxi:SXIM_26750"/>
<dbReference type="InterPro" id="IPR005746">
    <property type="entry name" value="Thioredoxin"/>
</dbReference>
<dbReference type="PATRIC" id="fig|408015.6.peg.2711"/>
<dbReference type="CDD" id="cd02947">
    <property type="entry name" value="TRX_family"/>
    <property type="match status" value="1"/>
</dbReference>
<dbReference type="PIRSF" id="PIRSF000077">
    <property type="entry name" value="Thioredoxin"/>
    <property type="match status" value="1"/>
</dbReference>
<evidence type="ECO:0000256" key="8">
    <source>
        <dbReference type="PIRSR" id="PIRSR000077-1"/>
    </source>
</evidence>
<accession>A0A0F7FVV3</accession>
<dbReference type="PANTHER" id="PTHR45663:SF11">
    <property type="entry name" value="GEO12009P1"/>
    <property type="match status" value="1"/>
</dbReference>
<dbReference type="InterPro" id="IPR017937">
    <property type="entry name" value="Thioredoxin_CS"/>
</dbReference>
<dbReference type="Gene3D" id="3.40.30.10">
    <property type="entry name" value="Glutaredoxin"/>
    <property type="match status" value="1"/>
</dbReference>
<dbReference type="STRING" id="408015.SXIM_26750"/>
<dbReference type="GO" id="GO:0045454">
    <property type="term" value="P:cell redox homeostasis"/>
    <property type="evidence" value="ECO:0007669"/>
    <property type="project" value="TreeGrafter"/>
</dbReference>
<dbReference type="GO" id="GO:0015035">
    <property type="term" value="F:protein-disulfide reductase activity"/>
    <property type="evidence" value="ECO:0007669"/>
    <property type="project" value="UniProtKB-UniRule"/>
</dbReference>
<feature type="site" description="Deprotonates C-terminal active site Cys" evidence="8">
    <location>
        <position position="33"/>
    </location>
</feature>
<feature type="disulfide bond" description="Redox-active" evidence="9">
    <location>
        <begin position="39"/>
        <end position="42"/>
    </location>
</feature>
<evidence type="ECO:0000259" key="10">
    <source>
        <dbReference type="PROSITE" id="PS51352"/>
    </source>
</evidence>
<dbReference type="InterPro" id="IPR013766">
    <property type="entry name" value="Thioredoxin_domain"/>
</dbReference>
<comment type="similarity">
    <text evidence="1 7">Belongs to the thioredoxin family.</text>
</comment>
<dbReference type="RefSeq" id="WP_046724106.1">
    <property type="nucleotide sequence ID" value="NZ_CBDRAA010000045.1"/>
</dbReference>
<evidence type="ECO:0000256" key="2">
    <source>
        <dbReference type="ARBA" id="ARBA00022448"/>
    </source>
</evidence>
<keyword evidence="5 9" id="KW-0676">Redox-active center</keyword>
<dbReference type="Proteomes" id="UP000034034">
    <property type="component" value="Chromosome"/>
</dbReference>
<protein>
    <recommendedName>
        <fullName evidence="6 7">Thioredoxin</fullName>
    </recommendedName>
</protein>
<gene>
    <name evidence="11" type="ORF">SXIM_26750</name>
</gene>
<keyword evidence="3" id="KW-0249">Electron transport</keyword>
<dbReference type="HOGENOM" id="CLU_090389_10_2_11"/>
<dbReference type="PANTHER" id="PTHR45663">
    <property type="entry name" value="GEO12009P1"/>
    <property type="match status" value="1"/>
</dbReference>
<evidence type="ECO:0000256" key="9">
    <source>
        <dbReference type="PIRSR" id="PIRSR000077-4"/>
    </source>
</evidence>
<dbReference type="EMBL" id="CP009922">
    <property type="protein sequence ID" value="AKG44059.1"/>
    <property type="molecule type" value="Genomic_DNA"/>
</dbReference>
<proteinExistence type="inferred from homology"/>
<feature type="site" description="Contributes to redox potential value" evidence="8">
    <location>
        <position position="40"/>
    </location>
</feature>